<keyword evidence="1" id="KW-0597">Phosphoprotein</keyword>
<dbReference type="KEGG" id="ifl:C1H71_12760"/>
<dbReference type="SMART" id="SM00448">
    <property type="entry name" value="REC"/>
    <property type="match status" value="1"/>
</dbReference>
<gene>
    <name evidence="4" type="ORF">C1H71_12760</name>
</gene>
<feature type="domain" description="EAL" evidence="3">
    <location>
        <begin position="141"/>
        <end position="392"/>
    </location>
</feature>
<evidence type="ECO:0000313" key="5">
    <source>
        <dbReference type="Proteomes" id="UP000515917"/>
    </source>
</evidence>
<dbReference type="InterPro" id="IPR035919">
    <property type="entry name" value="EAL_sf"/>
</dbReference>
<dbReference type="EMBL" id="CP025781">
    <property type="protein sequence ID" value="QBC44311.1"/>
    <property type="molecule type" value="Genomic_DNA"/>
</dbReference>
<dbReference type="InterPro" id="IPR001789">
    <property type="entry name" value="Sig_transdc_resp-reg_receiver"/>
</dbReference>
<dbReference type="GO" id="GO:0000160">
    <property type="term" value="P:phosphorelay signal transduction system"/>
    <property type="evidence" value="ECO:0007669"/>
    <property type="project" value="InterPro"/>
</dbReference>
<sequence length="396" mass="44317">MYKVLVVDDHDGQRFIVCNMLKEMGLKDVVSVNSATIALSDIHQSSKSLPFDIVICDLQMPYMDGVEFVRALGKCSEAAPALIFMSSFDQKVLQAAERIALAYKIPVLGSIQKPILLPQLKALLEQKRPLIAENTSKVSLNKFSLQQIRAGLKLNQFIPFYQPKINLVSGECIGVEMLARWAHPVYGVLTPDVFSDIFIDDECCSILTKRLIVKSFEDLADLNGEKISLAINLAWSMFKKNDIADYLISQVGTYKINPERVIIEITESEESTDMTIALDTMIRLRLYGFKLALDDFGSGYSNMEVISSLPVNQLKIDKSLIQGVHKNKQKLKVLESVVDLSEKLALKIVAEGIETEAECNIVKCLGVTEGQGYYFSKPRSISSLKKYLEIQDVIFQ</sequence>
<evidence type="ECO:0000256" key="1">
    <source>
        <dbReference type="PROSITE-ProRule" id="PRU00169"/>
    </source>
</evidence>
<evidence type="ECO:0000259" key="2">
    <source>
        <dbReference type="PROSITE" id="PS50110"/>
    </source>
</evidence>
<feature type="domain" description="Response regulatory" evidence="2">
    <location>
        <begin position="3"/>
        <end position="128"/>
    </location>
</feature>
<feature type="modified residue" description="4-aspartylphosphate" evidence="1">
    <location>
        <position position="57"/>
    </location>
</feature>
<dbReference type="InterPro" id="IPR050706">
    <property type="entry name" value="Cyclic-di-GMP_PDE-like"/>
</dbReference>
<dbReference type="SUPFAM" id="SSF52172">
    <property type="entry name" value="CheY-like"/>
    <property type="match status" value="1"/>
</dbReference>
<evidence type="ECO:0000313" key="4">
    <source>
        <dbReference type="EMBL" id="QBC44311.1"/>
    </source>
</evidence>
<accession>A0A7G3GAM2</accession>
<keyword evidence="5" id="KW-1185">Reference proteome</keyword>
<proteinExistence type="predicted"/>
<dbReference type="SUPFAM" id="SSF141868">
    <property type="entry name" value="EAL domain-like"/>
    <property type="match status" value="1"/>
</dbReference>
<dbReference type="InterPro" id="IPR001633">
    <property type="entry name" value="EAL_dom"/>
</dbReference>
<dbReference type="InterPro" id="IPR011006">
    <property type="entry name" value="CheY-like_superfamily"/>
</dbReference>
<dbReference type="PANTHER" id="PTHR33121">
    <property type="entry name" value="CYCLIC DI-GMP PHOSPHODIESTERASE PDEF"/>
    <property type="match status" value="1"/>
</dbReference>
<reference evidence="4 5" key="1">
    <citation type="submission" date="2018-01" db="EMBL/GenBank/DDBJ databases">
        <title>Genome sequence of Iodobacter sp. strain PCH194 isolated from Indian Trans-Himalaya.</title>
        <authorList>
            <person name="Kumar V."/>
            <person name="Thakur V."/>
            <person name="Kumar S."/>
            <person name="Singh D."/>
        </authorList>
    </citation>
    <scope>NUCLEOTIDE SEQUENCE [LARGE SCALE GENOMIC DNA]</scope>
    <source>
        <strain evidence="4 5">PCH194</strain>
    </source>
</reference>
<dbReference type="Gene3D" id="3.20.20.450">
    <property type="entry name" value="EAL domain"/>
    <property type="match status" value="1"/>
</dbReference>
<dbReference type="Pfam" id="PF00563">
    <property type="entry name" value="EAL"/>
    <property type="match status" value="1"/>
</dbReference>
<evidence type="ECO:0000259" key="3">
    <source>
        <dbReference type="PROSITE" id="PS50883"/>
    </source>
</evidence>
<organism evidence="4 5">
    <name type="scientific">Iodobacter fluviatilis</name>
    <dbReference type="NCBI Taxonomy" id="537"/>
    <lineage>
        <taxon>Bacteria</taxon>
        <taxon>Pseudomonadati</taxon>
        <taxon>Pseudomonadota</taxon>
        <taxon>Betaproteobacteria</taxon>
        <taxon>Neisseriales</taxon>
        <taxon>Chitinibacteraceae</taxon>
        <taxon>Iodobacter</taxon>
    </lineage>
</organism>
<dbReference type="Gene3D" id="3.40.50.2300">
    <property type="match status" value="1"/>
</dbReference>
<protein>
    <submittedName>
        <fullName evidence="4">Uncharacterized protein</fullName>
    </submittedName>
</protein>
<dbReference type="Pfam" id="PF00072">
    <property type="entry name" value="Response_reg"/>
    <property type="match status" value="1"/>
</dbReference>
<dbReference type="PROSITE" id="PS50110">
    <property type="entry name" value="RESPONSE_REGULATORY"/>
    <property type="match status" value="1"/>
</dbReference>
<dbReference type="SMART" id="SM00052">
    <property type="entry name" value="EAL"/>
    <property type="match status" value="1"/>
</dbReference>
<dbReference type="PROSITE" id="PS50883">
    <property type="entry name" value="EAL"/>
    <property type="match status" value="1"/>
</dbReference>
<dbReference type="CDD" id="cd01948">
    <property type="entry name" value="EAL"/>
    <property type="match status" value="1"/>
</dbReference>
<name>A0A7G3GAM2_9NEIS</name>
<dbReference type="AlphaFoldDB" id="A0A7G3GAM2"/>
<dbReference type="RefSeq" id="WP_130106849.1">
    <property type="nucleotide sequence ID" value="NZ_CP025781.1"/>
</dbReference>
<dbReference type="PANTHER" id="PTHR33121:SF71">
    <property type="entry name" value="OXYGEN SENSOR PROTEIN DOSP"/>
    <property type="match status" value="1"/>
</dbReference>
<dbReference type="Proteomes" id="UP000515917">
    <property type="component" value="Chromosome"/>
</dbReference>
<dbReference type="GO" id="GO:0071111">
    <property type="term" value="F:cyclic-guanylate-specific phosphodiesterase activity"/>
    <property type="evidence" value="ECO:0007669"/>
    <property type="project" value="InterPro"/>
</dbReference>